<dbReference type="eggNOG" id="arCOG13632">
    <property type="taxonomic scope" value="Archaea"/>
</dbReference>
<dbReference type="STRING" id="593750.Metfor_2351"/>
<dbReference type="GeneID" id="14309743"/>
<protein>
    <submittedName>
        <fullName evidence="1">Uncharacterized protein</fullName>
    </submittedName>
</protein>
<gene>
    <name evidence="1" type="ordered locus">Metfor_2351</name>
</gene>
<organism evidence="1 2">
    <name type="scientific">Methanoregula formicica (strain DSM 22288 / NBRC 105244 / SMSP)</name>
    <dbReference type="NCBI Taxonomy" id="593750"/>
    <lineage>
        <taxon>Archaea</taxon>
        <taxon>Methanobacteriati</taxon>
        <taxon>Methanobacteriota</taxon>
        <taxon>Stenosarchaea group</taxon>
        <taxon>Methanomicrobia</taxon>
        <taxon>Methanomicrobiales</taxon>
        <taxon>Methanoregulaceae</taxon>
        <taxon>Methanoregula</taxon>
    </lineage>
</organism>
<dbReference type="OrthoDB" id="140655at2157"/>
<dbReference type="HOGENOM" id="CLU_699448_0_0_2"/>
<reference evidence="2" key="1">
    <citation type="submission" date="2011-12" db="EMBL/GenBank/DDBJ databases">
        <title>Complete sequence of Methanoregula formicicum SMSP.</title>
        <authorList>
            <person name="Lucas S."/>
            <person name="Han J."/>
            <person name="Lapidus A."/>
            <person name="Cheng J.-F."/>
            <person name="Goodwin L."/>
            <person name="Pitluck S."/>
            <person name="Peters L."/>
            <person name="Ovchinnikova G."/>
            <person name="Teshima H."/>
            <person name="Detter J.C."/>
            <person name="Han C."/>
            <person name="Tapia R."/>
            <person name="Land M."/>
            <person name="Hauser L."/>
            <person name="Kyrpides N."/>
            <person name="Ivanova N."/>
            <person name="Pagani I."/>
            <person name="Imachi H."/>
            <person name="Tamaki H."/>
            <person name="Sekiguchi Y."/>
            <person name="Kamagata Y."/>
            <person name="Cadillo-Quiroz H."/>
            <person name="Zinder S."/>
            <person name="Liu W.-T."/>
            <person name="Woyke T."/>
        </authorList>
    </citation>
    <scope>NUCLEOTIDE SEQUENCE [LARGE SCALE GENOMIC DNA]</scope>
    <source>
        <strain evidence="2">DSM 22288 / NBRC 105244 / SMSP</strain>
    </source>
</reference>
<name>L0HH62_METFS</name>
<reference evidence="1 2" key="2">
    <citation type="journal article" date="2014" name="Genome Announc.">
        <title>Complete Genome Sequence of Methanoregula formicica SMSPT, a Mesophilic Hydrogenotrophic Methanogen Isolated from a Methanogenic Upflow Anaerobic Sludge Blanket Reactor.</title>
        <authorList>
            <person name="Yamamoto K."/>
            <person name="Tamaki H."/>
            <person name="Cadillo-Quiroz H."/>
            <person name="Imachi H."/>
            <person name="Kyrpides N."/>
            <person name="Woyke T."/>
            <person name="Goodwin L."/>
            <person name="Zinder S.H."/>
            <person name="Kamagata Y."/>
            <person name="Liu W.T."/>
        </authorList>
    </citation>
    <scope>NUCLEOTIDE SEQUENCE [LARGE SCALE GENOMIC DNA]</scope>
    <source>
        <strain evidence="2">DSM 22288 / NBRC 105244 / SMSP</strain>
    </source>
</reference>
<evidence type="ECO:0000313" key="2">
    <source>
        <dbReference type="Proteomes" id="UP000010824"/>
    </source>
</evidence>
<dbReference type="EMBL" id="CP003167">
    <property type="protein sequence ID" value="AGB03355.1"/>
    <property type="molecule type" value="Genomic_DNA"/>
</dbReference>
<sequence precursor="true">MRLRKVNVILLALLLAAMAMVPYVCAETEQNNAFSSEMESVRANLAEYQLPDLKFDNSQEYTFVSAELSPVEGKHVQSIPKGSIIYHSQDGITRVFDSTGKQILVAEDKKSAQIKDPNGVKPATWVHELPSGSTVDIIGDRMYATKDGNVILTIVDENVNAGTKAPFAPLATWNHYWFEYSEAYVPGNIRYFDAYWRIPSQPPSPGSGVVDYLFNAISTTDGNGIVQPVLAWNRAPYTGQWSIVSFALRTGRDDMISPAISASPNHVIRGTLEYNAGQSKWYVRTEDTTTAQVTSIYSGTGYVPDSSVNVQTVFEGWLINSANDIPGDTTFYNMAYKDQYNNNVAISYDDYYDSSSAITPLGLSVDLSSSPGRVVLNTAN</sequence>
<dbReference type="AlphaFoldDB" id="L0HH62"/>
<dbReference type="KEGG" id="mfo:Metfor_2351"/>
<evidence type="ECO:0000313" key="1">
    <source>
        <dbReference type="EMBL" id="AGB03355.1"/>
    </source>
</evidence>
<proteinExistence type="predicted"/>
<accession>L0HH62</accession>
<dbReference type="InParanoid" id="L0HH62"/>
<keyword evidence="2" id="KW-1185">Reference proteome</keyword>
<dbReference type="RefSeq" id="WP_015286317.1">
    <property type="nucleotide sequence ID" value="NC_019943.1"/>
</dbReference>
<dbReference type="Proteomes" id="UP000010824">
    <property type="component" value="Chromosome"/>
</dbReference>